<proteinExistence type="predicted"/>
<feature type="region of interest" description="Disordered" evidence="1">
    <location>
        <begin position="1"/>
        <end position="21"/>
    </location>
</feature>
<reference evidence="2 3" key="1">
    <citation type="journal article" date="2019" name="Genome Biol. Evol.">
        <title>Insights into the evolution of the New World diploid cottons (Gossypium, subgenus Houzingenia) based on genome sequencing.</title>
        <authorList>
            <person name="Grover C.E."/>
            <person name="Arick M.A. 2nd"/>
            <person name="Thrash A."/>
            <person name="Conover J.L."/>
            <person name="Sanders W.S."/>
            <person name="Peterson D.G."/>
            <person name="Frelichowski J.E."/>
            <person name="Scheffler J.A."/>
            <person name="Scheffler B.E."/>
            <person name="Wendel J.F."/>
        </authorList>
    </citation>
    <scope>NUCLEOTIDE SEQUENCE [LARGE SCALE GENOMIC DNA]</scope>
    <source>
        <strain evidence="2">0</strain>
        <tissue evidence="2">Leaf</tissue>
    </source>
</reference>
<comment type="caution">
    <text evidence="2">The sequence shown here is derived from an EMBL/GenBank/DDBJ whole genome shotgun (WGS) entry which is preliminary data.</text>
</comment>
<feature type="compositionally biased region" description="Basic residues" evidence="1">
    <location>
        <begin position="11"/>
        <end position="21"/>
    </location>
</feature>
<evidence type="ECO:0000313" key="3">
    <source>
        <dbReference type="Proteomes" id="UP000593560"/>
    </source>
</evidence>
<evidence type="ECO:0000313" key="2">
    <source>
        <dbReference type="EMBL" id="MBA0809436.1"/>
    </source>
</evidence>
<gene>
    <name evidence="2" type="ORF">Gohar_025088</name>
</gene>
<keyword evidence="3" id="KW-1185">Reference proteome</keyword>
<feature type="non-terminal residue" evidence="2">
    <location>
        <position position="63"/>
    </location>
</feature>
<protein>
    <submittedName>
        <fullName evidence="2">Uncharacterized protein</fullName>
    </submittedName>
</protein>
<organism evidence="2 3">
    <name type="scientific">Gossypium harknessii</name>
    <dbReference type="NCBI Taxonomy" id="34285"/>
    <lineage>
        <taxon>Eukaryota</taxon>
        <taxon>Viridiplantae</taxon>
        <taxon>Streptophyta</taxon>
        <taxon>Embryophyta</taxon>
        <taxon>Tracheophyta</taxon>
        <taxon>Spermatophyta</taxon>
        <taxon>Magnoliopsida</taxon>
        <taxon>eudicotyledons</taxon>
        <taxon>Gunneridae</taxon>
        <taxon>Pentapetalae</taxon>
        <taxon>rosids</taxon>
        <taxon>malvids</taxon>
        <taxon>Malvales</taxon>
        <taxon>Malvaceae</taxon>
        <taxon>Malvoideae</taxon>
        <taxon>Gossypium</taxon>
    </lineage>
</organism>
<dbReference type="OrthoDB" id="10495479at2759"/>
<dbReference type="AlphaFoldDB" id="A0A7J9HHW7"/>
<feature type="compositionally biased region" description="Basic and acidic residues" evidence="1">
    <location>
        <begin position="1"/>
        <end position="10"/>
    </location>
</feature>
<name>A0A7J9HHW7_9ROSI</name>
<accession>A0A7J9HHW7</accession>
<dbReference type="Proteomes" id="UP000593560">
    <property type="component" value="Unassembled WGS sequence"/>
</dbReference>
<dbReference type="EMBL" id="JABFAD010000009">
    <property type="protein sequence ID" value="MBA0809436.1"/>
    <property type="molecule type" value="Genomic_DNA"/>
</dbReference>
<evidence type="ECO:0000256" key="1">
    <source>
        <dbReference type="SAM" id="MobiDB-lite"/>
    </source>
</evidence>
<sequence length="63" mass="7118">MTSWAHEQRPHNHRAQCLKQRHPHHSPFRLCQAIVARGIARGTIGELISLPTLIALWDSNTSA</sequence>